<dbReference type="InterPro" id="IPR036397">
    <property type="entry name" value="RNaseH_sf"/>
</dbReference>
<keyword evidence="3" id="KW-0540">Nuclease</keyword>
<evidence type="ECO:0000256" key="2">
    <source>
        <dbReference type="ARBA" id="ARBA00022695"/>
    </source>
</evidence>
<feature type="domain" description="Integrase catalytic" evidence="7">
    <location>
        <begin position="1"/>
        <end position="60"/>
    </location>
</feature>
<feature type="non-terminal residue" evidence="8">
    <location>
        <position position="1"/>
    </location>
</feature>
<dbReference type="OrthoDB" id="9386368at2759"/>
<dbReference type="GO" id="GO:0016787">
    <property type="term" value="F:hydrolase activity"/>
    <property type="evidence" value="ECO:0007669"/>
    <property type="project" value="UniProtKB-KW"/>
</dbReference>
<dbReference type="GO" id="GO:0035613">
    <property type="term" value="F:RNA stem-loop binding"/>
    <property type="evidence" value="ECO:0007669"/>
    <property type="project" value="TreeGrafter"/>
</dbReference>
<gene>
    <name evidence="8" type="primary">Ervk18_5</name>
    <name evidence="8" type="ORF">HALSEN_R15721</name>
</gene>
<comment type="caution">
    <text evidence="8">The sequence shown here is derived from an EMBL/GenBank/DDBJ whole genome shotgun (WGS) entry which is preliminary data.</text>
</comment>
<name>A0A851ZP57_9AVES</name>
<sequence>HHWLTCIAMMGIPHTIKMDNGPAYTSSKVGDFCSCWGIIHITGTPHSPRGQATVEHAHQM</sequence>
<keyword evidence="1" id="KW-0808">Transferase</keyword>
<dbReference type="Gene3D" id="3.30.420.10">
    <property type="entry name" value="Ribonuclease H-like superfamily/Ribonuclease H"/>
    <property type="match status" value="1"/>
</dbReference>
<evidence type="ECO:0000259" key="7">
    <source>
        <dbReference type="PROSITE" id="PS50994"/>
    </source>
</evidence>
<keyword evidence="2" id="KW-0548">Nucleotidyltransferase</keyword>
<dbReference type="PROSITE" id="PS50994">
    <property type="entry name" value="INTEGRASE"/>
    <property type="match status" value="1"/>
</dbReference>
<dbReference type="GO" id="GO:0003964">
    <property type="term" value="F:RNA-directed DNA polymerase activity"/>
    <property type="evidence" value="ECO:0007669"/>
    <property type="project" value="UniProtKB-KW"/>
</dbReference>
<evidence type="ECO:0000313" key="9">
    <source>
        <dbReference type="Proteomes" id="UP000648918"/>
    </source>
</evidence>
<proteinExistence type="predicted"/>
<dbReference type="PANTHER" id="PTHR41694">
    <property type="entry name" value="ENDOGENOUS RETROVIRUS GROUP K MEMBER POL PROTEIN"/>
    <property type="match status" value="1"/>
</dbReference>
<evidence type="ECO:0000256" key="6">
    <source>
        <dbReference type="ARBA" id="ARBA00022918"/>
    </source>
</evidence>
<accession>A0A851ZP57</accession>
<evidence type="ECO:0000256" key="4">
    <source>
        <dbReference type="ARBA" id="ARBA00022759"/>
    </source>
</evidence>
<evidence type="ECO:0000256" key="5">
    <source>
        <dbReference type="ARBA" id="ARBA00022801"/>
    </source>
</evidence>
<organism evidence="8 9">
    <name type="scientific">Halcyon senegalensis</name>
    <dbReference type="NCBI Taxonomy" id="342381"/>
    <lineage>
        <taxon>Eukaryota</taxon>
        <taxon>Metazoa</taxon>
        <taxon>Chordata</taxon>
        <taxon>Craniata</taxon>
        <taxon>Vertebrata</taxon>
        <taxon>Euteleostomi</taxon>
        <taxon>Archelosauria</taxon>
        <taxon>Archosauria</taxon>
        <taxon>Dinosauria</taxon>
        <taxon>Saurischia</taxon>
        <taxon>Theropoda</taxon>
        <taxon>Coelurosauria</taxon>
        <taxon>Aves</taxon>
        <taxon>Neognathae</taxon>
        <taxon>Neoaves</taxon>
        <taxon>Telluraves</taxon>
        <taxon>Coraciimorphae</taxon>
        <taxon>Coraciiformes</taxon>
        <taxon>Alcedinidae</taxon>
        <taxon>Halcyon</taxon>
    </lineage>
</organism>
<dbReference type="SUPFAM" id="SSF53098">
    <property type="entry name" value="Ribonuclease H-like"/>
    <property type="match status" value="1"/>
</dbReference>
<keyword evidence="5" id="KW-0378">Hydrolase</keyword>
<keyword evidence="4" id="KW-0255">Endonuclease</keyword>
<feature type="non-terminal residue" evidence="8">
    <location>
        <position position="60"/>
    </location>
</feature>
<dbReference type="EMBL" id="WBNJ01002466">
    <property type="protein sequence ID" value="NXD89041.1"/>
    <property type="molecule type" value="Genomic_DNA"/>
</dbReference>
<dbReference type="InterPro" id="IPR001584">
    <property type="entry name" value="Integrase_cat-core"/>
</dbReference>
<dbReference type="GO" id="GO:0015074">
    <property type="term" value="P:DNA integration"/>
    <property type="evidence" value="ECO:0007669"/>
    <property type="project" value="InterPro"/>
</dbReference>
<dbReference type="GO" id="GO:0004519">
    <property type="term" value="F:endonuclease activity"/>
    <property type="evidence" value="ECO:0007669"/>
    <property type="project" value="UniProtKB-KW"/>
</dbReference>
<protein>
    <submittedName>
        <fullName evidence="8">POK18 protein</fullName>
    </submittedName>
</protein>
<dbReference type="PANTHER" id="PTHR41694:SF3">
    <property type="entry name" value="RNA-DIRECTED DNA POLYMERASE-RELATED"/>
    <property type="match status" value="1"/>
</dbReference>
<evidence type="ECO:0000256" key="1">
    <source>
        <dbReference type="ARBA" id="ARBA00022679"/>
    </source>
</evidence>
<dbReference type="AlphaFoldDB" id="A0A851ZP57"/>
<dbReference type="InterPro" id="IPR012337">
    <property type="entry name" value="RNaseH-like_sf"/>
</dbReference>
<reference evidence="8" key="1">
    <citation type="submission" date="2019-09" db="EMBL/GenBank/DDBJ databases">
        <title>Bird 10,000 Genomes (B10K) Project - Family phase.</title>
        <authorList>
            <person name="Zhang G."/>
        </authorList>
    </citation>
    <scope>NUCLEOTIDE SEQUENCE</scope>
    <source>
        <strain evidence="8">B10K-DU-024-03</strain>
        <tissue evidence="8">Muscle</tissue>
    </source>
</reference>
<evidence type="ECO:0000256" key="3">
    <source>
        <dbReference type="ARBA" id="ARBA00022722"/>
    </source>
</evidence>
<keyword evidence="9" id="KW-1185">Reference proteome</keyword>
<dbReference type="Proteomes" id="UP000648918">
    <property type="component" value="Unassembled WGS sequence"/>
</dbReference>
<evidence type="ECO:0000313" key="8">
    <source>
        <dbReference type="EMBL" id="NXD89041.1"/>
    </source>
</evidence>
<keyword evidence="6" id="KW-0695">RNA-directed DNA polymerase</keyword>